<dbReference type="OrthoDB" id="3422947at2"/>
<comment type="caution">
    <text evidence="2">The sequence shown here is derived from an EMBL/GenBank/DDBJ whole genome shotgun (WGS) entry which is preliminary data.</text>
</comment>
<proteinExistence type="predicted"/>
<accession>A0A3N0E7E5</accession>
<organism evidence="2 3">
    <name type="scientific">Halostreptopolyspora alba</name>
    <dbReference type="NCBI Taxonomy" id="2487137"/>
    <lineage>
        <taxon>Bacteria</taxon>
        <taxon>Bacillati</taxon>
        <taxon>Actinomycetota</taxon>
        <taxon>Actinomycetes</taxon>
        <taxon>Streptosporangiales</taxon>
        <taxon>Nocardiopsidaceae</taxon>
        <taxon>Halostreptopolyspora</taxon>
    </lineage>
</organism>
<dbReference type="Pfam" id="PF09660">
    <property type="entry name" value="DUF2397"/>
    <property type="match status" value="1"/>
</dbReference>
<dbReference type="Proteomes" id="UP000269198">
    <property type="component" value="Unassembled WGS sequence"/>
</dbReference>
<evidence type="ECO:0000256" key="1">
    <source>
        <dbReference type="SAM" id="MobiDB-lite"/>
    </source>
</evidence>
<dbReference type="EMBL" id="RJMB01000014">
    <property type="protein sequence ID" value="RNL83775.1"/>
    <property type="molecule type" value="Genomic_DNA"/>
</dbReference>
<reference evidence="2 3" key="1">
    <citation type="submission" date="2018-11" db="EMBL/GenBank/DDBJ databases">
        <title>The genome draft of YIM 96095.</title>
        <authorList>
            <person name="Tang S.-K."/>
            <person name="Chunyu W.-X."/>
            <person name="Feng Y.-Z."/>
        </authorList>
    </citation>
    <scope>NUCLEOTIDE SEQUENCE [LARGE SCALE GENOMIC DNA]</scope>
    <source>
        <strain evidence="2 3">YIM 96095</strain>
    </source>
</reference>
<sequence length="292" mass="30620">MRDGDIRHPRAGPAARAETTVSVNRQAIRRSVGTGETRWAPPGRGGRRGSLFCRVVNDSASKAAPAPDDASVPRHGRASLLRLARWFEAAEPETAHAIHTAAFATYRARHLSGQGAATVATTSWWNAPLADTAAAKLAVASPVAPVPDHTEQRARLRDAAESSAHWRRSAAREVRRLLTEPTRDDSRLHLTPAALGVLMDLLTAALGSGDAARGAVSAGDLELDIRLQVTRAPTASVVLSGAGGDLTIDGLRLQATSYVDGTAVPGDSDASHPRHNTGGRAGDPDASPDHPE</sequence>
<feature type="region of interest" description="Disordered" evidence="1">
    <location>
        <begin position="260"/>
        <end position="292"/>
    </location>
</feature>
<evidence type="ECO:0000313" key="2">
    <source>
        <dbReference type="EMBL" id="RNL83775.1"/>
    </source>
</evidence>
<keyword evidence="3" id="KW-1185">Reference proteome</keyword>
<dbReference type="InterPro" id="IPR013493">
    <property type="entry name" value="CHP02677"/>
</dbReference>
<dbReference type="AlphaFoldDB" id="A0A3N0E7E5"/>
<evidence type="ECO:0000313" key="3">
    <source>
        <dbReference type="Proteomes" id="UP000269198"/>
    </source>
</evidence>
<protein>
    <submittedName>
        <fullName evidence="2">DUF2397 family protein</fullName>
    </submittedName>
</protein>
<name>A0A3N0E7E5_9ACTN</name>
<gene>
    <name evidence="2" type="ORF">EFW17_14305</name>
</gene>